<keyword evidence="2" id="KW-1185">Reference proteome</keyword>
<gene>
    <name evidence="1" type="ORF">ACFONJ_14555</name>
</gene>
<name>A0ABV7XZI8_9FLAO</name>
<organism evidence="1 2">
    <name type="scientific">Chryseobacterium tructae</name>
    <dbReference type="NCBI Taxonomy" id="1037380"/>
    <lineage>
        <taxon>Bacteria</taxon>
        <taxon>Pseudomonadati</taxon>
        <taxon>Bacteroidota</taxon>
        <taxon>Flavobacteriia</taxon>
        <taxon>Flavobacteriales</taxon>
        <taxon>Weeksellaceae</taxon>
        <taxon>Chryseobacterium group</taxon>
        <taxon>Chryseobacterium</taxon>
    </lineage>
</organism>
<dbReference type="RefSeq" id="WP_290298250.1">
    <property type="nucleotide sequence ID" value="NZ_JAUFQR010000001.1"/>
</dbReference>
<protein>
    <submittedName>
        <fullName evidence="1">Uncharacterized protein</fullName>
    </submittedName>
</protein>
<proteinExistence type="predicted"/>
<reference evidence="2" key="1">
    <citation type="journal article" date="2019" name="Int. J. Syst. Evol. Microbiol.">
        <title>The Global Catalogue of Microorganisms (GCM) 10K type strain sequencing project: providing services to taxonomists for standard genome sequencing and annotation.</title>
        <authorList>
            <consortium name="The Broad Institute Genomics Platform"/>
            <consortium name="The Broad Institute Genome Sequencing Center for Infectious Disease"/>
            <person name="Wu L."/>
            <person name="Ma J."/>
        </authorList>
    </citation>
    <scope>NUCLEOTIDE SEQUENCE [LARGE SCALE GENOMIC DNA]</scope>
    <source>
        <strain evidence="2">CECT 7798</strain>
    </source>
</reference>
<accession>A0ABV7XZI8</accession>
<comment type="caution">
    <text evidence="1">The sequence shown here is derived from an EMBL/GenBank/DDBJ whole genome shotgun (WGS) entry which is preliminary data.</text>
</comment>
<evidence type="ECO:0000313" key="2">
    <source>
        <dbReference type="Proteomes" id="UP001595735"/>
    </source>
</evidence>
<dbReference type="Proteomes" id="UP001595735">
    <property type="component" value="Unassembled WGS sequence"/>
</dbReference>
<evidence type="ECO:0000313" key="1">
    <source>
        <dbReference type="EMBL" id="MFC3757194.1"/>
    </source>
</evidence>
<dbReference type="EMBL" id="JBHRYO010000002">
    <property type="protein sequence ID" value="MFC3757194.1"/>
    <property type="molecule type" value="Genomic_DNA"/>
</dbReference>
<sequence>MISFLLFSFGYSQQDTLKYLKQFEVNKAQYIGKPFSGLLNDMTKIQPKAIWHNGPFNNKNIRTSSDLGFYDLSKGYEFGAVTLVIHWQDPISVTEVNYYKNKNKNNFTSEEKNFFGKRIIKDILVYR</sequence>